<comment type="caution">
    <text evidence="2">The sequence shown here is derived from an EMBL/GenBank/DDBJ whole genome shotgun (WGS) entry which is preliminary data.</text>
</comment>
<feature type="compositionally biased region" description="Basic and acidic residues" evidence="1">
    <location>
        <begin position="83"/>
        <end position="94"/>
    </location>
</feature>
<keyword evidence="3" id="KW-1185">Reference proteome</keyword>
<reference evidence="2 3" key="1">
    <citation type="journal article" date="2015" name="Stand. Genomic Sci.">
        <title>Genomic Encyclopedia of Bacterial and Archaeal Type Strains, Phase III: the genomes of soil and plant-associated and newly described type strains.</title>
        <authorList>
            <person name="Whitman W.B."/>
            <person name="Woyke T."/>
            <person name="Klenk H.P."/>
            <person name="Zhou Y."/>
            <person name="Lilburn T.G."/>
            <person name="Beck B.J."/>
            <person name="De Vos P."/>
            <person name="Vandamme P."/>
            <person name="Eisen J.A."/>
            <person name="Garrity G."/>
            <person name="Hugenholtz P."/>
            <person name="Kyrpides N.C."/>
        </authorList>
    </citation>
    <scope>NUCLEOTIDE SEQUENCE [LARGE SCALE GENOMIC DNA]</scope>
    <source>
        <strain evidence="2 3">VKM Ac-2538</strain>
    </source>
</reference>
<feature type="compositionally biased region" description="Pro residues" evidence="1">
    <location>
        <begin position="229"/>
        <end position="255"/>
    </location>
</feature>
<organism evidence="2 3">
    <name type="scientific">Kribbella orskensis</name>
    <dbReference type="NCBI Taxonomy" id="2512216"/>
    <lineage>
        <taxon>Bacteria</taxon>
        <taxon>Bacillati</taxon>
        <taxon>Actinomycetota</taxon>
        <taxon>Actinomycetes</taxon>
        <taxon>Propionibacteriales</taxon>
        <taxon>Kribbellaceae</taxon>
        <taxon>Kribbella</taxon>
    </lineage>
</organism>
<evidence type="ECO:0000313" key="3">
    <source>
        <dbReference type="Proteomes" id="UP000295818"/>
    </source>
</evidence>
<dbReference type="RefSeq" id="WP_132187497.1">
    <property type="nucleotide sequence ID" value="NZ_SLWM01000001.1"/>
</dbReference>
<evidence type="ECO:0008006" key="4">
    <source>
        <dbReference type="Google" id="ProtNLM"/>
    </source>
</evidence>
<feature type="compositionally biased region" description="Polar residues" evidence="1">
    <location>
        <begin position="56"/>
        <end position="82"/>
    </location>
</feature>
<feature type="region of interest" description="Disordered" evidence="1">
    <location>
        <begin position="172"/>
        <end position="266"/>
    </location>
</feature>
<sequence>MTSTTNHWDADSPPEPQHSAGNGVTGTAREEAGQLKETSADAARQVAGTVKEKASDVTSDVRQQTGRLAGQTRDQLVDQASQQKERATKSLRSVGDELRVMAEHGDSGLGAQLAQHGAKFTDQAADFLQQREPGDLLDEVRGYARRKPGTFLLVAVAAGVVAGRLTRALAAGATDAPSGTTNGRSTGGESVAYPVSDEYLVPPPSTDAGSAGLTGDAWSDVRPGATPRSAPPVAPTTAPPPMPTPMTPDPNPGTPVTPEFGPGSER</sequence>
<feature type="compositionally biased region" description="Polar residues" evidence="1">
    <location>
        <begin position="177"/>
        <end position="188"/>
    </location>
</feature>
<name>A0ABY2BTW0_9ACTN</name>
<dbReference type="EMBL" id="SLWM01000001">
    <property type="protein sequence ID" value="TCO31459.1"/>
    <property type="molecule type" value="Genomic_DNA"/>
</dbReference>
<gene>
    <name evidence="2" type="ORF">EV644_10199</name>
</gene>
<evidence type="ECO:0000256" key="1">
    <source>
        <dbReference type="SAM" id="MobiDB-lite"/>
    </source>
</evidence>
<feature type="region of interest" description="Disordered" evidence="1">
    <location>
        <begin position="1"/>
        <end position="94"/>
    </location>
</feature>
<accession>A0ABY2BTW0</accession>
<proteinExistence type="predicted"/>
<dbReference type="Proteomes" id="UP000295818">
    <property type="component" value="Unassembled WGS sequence"/>
</dbReference>
<protein>
    <recommendedName>
        <fullName evidence="4">DUF3618 domain-containing protein</fullName>
    </recommendedName>
</protein>
<evidence type="ECO:0000313" key="2">
    <source>
        <dbReference type="EMBL" id="TCO31459.1"/>
    </source>
</evidence>